<keyword evidence="2" id="KW-0472">Membrane</keyword>
<proteinExistence type="predicted"/>
<sequence>MSDLPRVTSSTSSSTTSSNTFVAITTVSPVVFTPSPSTTSSFFTNATAAIPTFATDLPVAAHNGGPSVQAQALGGIPSPSSDLAASGLGIFLFFLGFLAHVYQFRHNKNRGRFFPFSVAVAVFCFIRLITLSLRMAWGSHQTDASLALAAGVFVAAGTVILYIVNGSCLYRHIRSQHPHVGESLLFRIAGRFFLLSILVTLCFLIIAAIQSAYTSDIKVRHIDRSIQLYGTTFFAIIAFLPIPFLLLSHVTAHRPPATSSLGSSTARRRILIIIVVAALLTFRAAWICGTTWPTPVPGSQPLEWYFTKPVFYLVSLVPELLVVYLLFFLRMDRHFYIGPHGTFDSTSSSQNSKRGGGSPESTFVTPTQLATHAARSHTKSWSTASDEEAALKGYTSRHEYAPQPPVRQHRFSHTPAQPMSPVSEERSSNSLKRVPIGPSPLSGRRTSISQKNSHESLNIASGRTSMDTTYTGPPEIDTDYPVPPIPREMGMPRGPSLSLISTFPDGRNSIAMDPATGQYHLVTPLIPAANAYAGSTLSLAYSEAPQSFYLVDDARASRGSPATLVPSPPHTYPVAPQMATYPTTLPNPPLFRPGSVGRGRRRSTSAKRESCGWGGETGFCYECDE</sequence>
<dbReference type="PANTHER" id="PTHR35184:SF1">
    <property type="entry name" value="INTEGRAL MEMBRANE PROTEIN"/>
    <property type="match status" value="1"/>
</dbReference>
<name>A0A6A6UEI3_9PEZI</name>
<evidence type="ECO:0000313" key="3">
    <source>
        <dbReference type="EMBL" id="KAF2670046.1"/>
    </source>
</evidence>
<evidence type="ECO:0000256" key="1">
    <source>
        <dbReference type="SAM" id="MobiDB-lite"/>
    </source>
</evidence>
<dbReference type="AlphaFoldDB" id="A0A6A6UEI3"/>
<feature type="region of interest" description="Disordered" evidence="1">
    <location>
        <begin position="560"/>
        <end position="611"/>
    </location>
</feature>
<keyword evidence="2" id="KW-1133">Transmembrane helix</keyword>
<reference evidence="3" key="1">
    <citation type="journal article" date="2020" name="Stud. Mycol.">
        <title>101 Dothideomycetes genomes: a test case for predicting lifestyles and emergence of pathogens.</title>
        <authorList>
            <person name="Haridas S."/>
            <person name="Albert R."/>
            <person name="Binder M."/>
            <person name="Bloem J."/>
            <person name="Labutti K."/>
            <person name="Salamov A."/>
            <person name="Andreopoulos B."/>
            <person name="Baker S."/>
            <person name="Barry K."/>
            <person name="Bills G."/>
            <person name="Bluhm B."/>
            <person name="Cannon C."/>
            <person name="Castanera R."/>
            <person name="Culley D."/>
            <person name="Daum C."/>
            <person name="Ezra D."/>
            <person name="Gonzalez J."/>
            <person name="Henrissat B."/>
            <person name="Kuo A."/>
            <person name="Liang C."/>
            <person name="Lipzen A."/>
            <person name="Lutzoni F."/>
            <person name="Magnuson J."/>
            <person name="Mondo S."/>
            <person name="Nolan M."/>
            <person name="Ohm R."/>
            <person name="Pangilinan J."/>
            <person name="Park H.-J."/>
            <person name="Ramirez L."/>
            <person name="Alfaro M."/>
            <person name="Sun H."/>
            <person name="Tritt A."/>
            <person name="Yoshinaga Y."/>
            <person name="Zwiers L.-H."/>
            <person name="Turgeon B."/>
            <person name="Goodwin S."/>
            <person name="Spatafora J."/>
            <person name="Crous P."/>
            <person name="Grigoriev I."/>
        </authorList>
    </citation>
    <scope>NUCLEOTIDE SEQUENCE</scope>
    <source>
        <strain evidence="3">CBS 115976</strain>
    </source>
</reference>
<evidence type="ECO:0000256" key="2">
    <source>
        <dbReference type="SAM" id="Phobius"/>
    </source>
</evidence>
<feature type="transmembrane region" description="Helical" evidence="2">
    <location>
        <begin position="83"/>
        <end position="101"/>
    </location>
</feature>
<organism evidence="3 4">
    <name type="scientific">Microthyrium microscopicum</name>
    <dbReference type="NCBI Taxonomy" id="703497"/>
    <lineage>
        <taxon>Eukaryota</taxon>
        <taxon>Fungi</taxon>
        <taxon>Dikarya</taxon>
        <taxon>Ascomycota</taxon>
        <taxon>Pezizomycotina</taxon>
        <taxon>Dothideomycetes</taxon>
        <taxon>Dothideomycetes incertae sedis</taxon>
        <taxon>Microthyriales</taxon>
        <taxon>Microthyriaceae</taxon>
        <taxon>Microthyrium</taxon>
    </lineage>
</organism>
<feature type="transmembrane region" description="Helical" evidence="2">
    <location>
        <begin position="184"/>
        <end position="209"/>
    </location>
</feature>
<keyword evidence="2" id="KW-0812">Transmembrane</keyword>
<dbReference type="Proteomes" id="UP000799302">
    <property type="component" value="Unassembled WGS sequence"/>
</dbReference>
<feature type="transmembrane region" description="Helical" evidence="2">
    <location>
        <begin position="270"/>
        <end position="289"/>
    </location>
</feature>
<accession>A0A6A6UEI3</accession>
<evidence type="ECO:0000313" key="4">
    <source>
        <dbReference type="Proteomes" id="UP000799302"/>
    </source>
</evidence>
<feature type="transmembrane region" description="Helical" evidence="2">
    <location>
        <begin position="229"/>
        <end position="250"/>
    </location>
</feature>
<protein>
    <submittedName>
        <fullName evidence="3">Uncharacterized protein</fullName>
    </submittedName>
</protein>
<gene>
    <name evidence="3" type="ORF">BT63DRAFT_412819</name>
</gene>
<feature type="transmembrane region" description="Helical" evidence="2">
    <location>
        <begin position="145"/>
        <end position="164"/>
    </location>
</feature>
<keyword evidence="4" id="KW-1185">Reference proteome</keyword>
<feature type="region of interest" description="Disordered" evidence="1">
    <location>
        <begin position="344"/>
        <end position="364"/>
    </location>
</feature>
<dbReference type="EMBL" id="MU004234">
    <property type="protein sequence ID" value="KAF2670046.1"/>
    <property type="molecule type" value="Genomic_DNA"/>
</dbReference>
<dbReference type="OrthoDB" id="3357002at2759"/>
<dbReference type="PANTHER" id="PTHR35184">
    <property type="entry name" value="YALI0C10208P"/>
    <property type="match status" value="1"/>
</dbReference>
<feature type="region of interest" description="Disordered" evidence="1">
    <location>
        <begin position="399"/>
        <end position="481"/>
    </location>
</feature>
<feature type="compositionally biased region" description="Polar residues" evidence="1">
    <location>
        <begin position="444"/>
        <end position="471"/>
    </location>
</feature>
<feature type="transmembrane region" description="Helical" evidence="2">
    <location>
        <begin position="309"/>
        <end position="329"/>
    </location>
</feature>
<feature type="transmembrane region" description="Helical" evidence="2">
    <location>
        <begin position="113"/>
        <end position="133"/>
    </location>
</feature>